<accession>A0A951UKA5</accession>
<reference evidence="1" key="1">
    <citation type="submission" date="2021-05" db="EMBL/GenBank/DDBJ databases">
        <authorList>
            <person name="Pietrasiak N."/>
            <person name="Ward R."/>
            <person name="Stajich J.E."/>
            <person name="Kurbessoian T."/>
        </authorList>
    </citation>
    <scope>NUCLEOTIDE SEQUENCE</scope>
    <source>
        <strain evidence="1">UHER 2000/2452</strain>
    </source>
</reference>
<dbReference type="AlphaFoldDB" id="A0A951UKA5"/>
<dbReference type="Proteomes" id="UP000757435">
    <property type="component" value="Unassembled WGS sequence"/>
</dbReference>
<organism evidence="1 2">
    <name type="scientific">Drouetiella hepatica Uher 2000/2452</name>
    <dbReference type="NCBI Taxonomy" id="904376"/>
    <lineage>
        <taxon>Bacteria</taxon>
        <taxon>Bacillati</taxon>
        <taxon>Cyanobacteriota</taxon>
        <taxon>Cyanophyceae</taxon>
        <taxon>Oculatellales</taxon>
        <taxon>Oculatellaceae</taxon>
        <taxon>Drouetiella</taxon>
    </lineage>
</organism>
<gene>
    <name evidence="1" type="ORF">KME15_01570</name>
</gene>
<dbReference type="InterPro" id="IPR011990">
    <property type="entry name" value="TPR-like_helical_dom_sf"/>
</dbReference>
<protein>
    <recommendedName>
        <fullName evidence="3">Tetratricopeptide repeat protein</fullName>
    </recommendedName>
</protein>
<comment type="caution">
    <text evidence="1">The sequence shown here is derived from an EMBL/GenBank/DDBJ whole genome shotgun (WGS) entry which is preliminary data.</text>
</comment>
<name>A0A951UKA5_9CYAN</name>
<evidence type="ECO:0008006" key="3">
    <source>
        <dbReference type="Google" id="ProtNLM"/>
    </source>
</evidence>
<dbReference type="Gene3D" id="1.25.40.10">
    <property type="entry name" value="Tetratricopeptide repeat domain"/>
    <property type="match status" value="1"/>
</dbReference>
<evidence type="ECO:0000313" key="2">
    <source>
        <dbReference type="Proteomes" id="UP000757435"/>
    </source>
</evidence>
<dbReference type="EMBL" id="JAHHHD010000001">
    <property type="protein sequence ID" value="MBW4657336.1"/>
    <property type="molecule type" value="Genomic_DNA"/>
</dbReference>
<reference evidence="1" key="2">
    <citation type="journal article" date="2022" name="Microbiol. Resour. Announc.">
        <title>Metagenome Sequencing to Explore Phylogenomics of Terrestrial Cyanobacteria.</title>
        <authorList>
            <person name="Ward R.D."/>
            <person name="Stajich J.E."/>
            <person name="Johansen J.R."/>
            <person name="Huntemann M."/>
            <person name="Clum A."/>
            <person name="Foster B."/>
            <person name="Foster B."/>
            <person name="Roux S."/>
            <person name="Palaniappan K."/>
            <person name="Varghese N."/>
            <person name="Mukherjee S."/>
            <person name="Reddy T.B.K."/>
            <person name="Daum C."/>
            <person name="Copeland A."/>
            <person name="Chen I.A."/>
            <person name="Ivanova N.N."/>
            <person name="Kyrpides N.C."/>
            <person name="Shapiro N."/>
            <person name="Eloe-Fadrosh E.A."/>
            <person name="Pietrasiak N."/>
        </authorList>
    </citation>
    <scope>NUCLEOTIDE SEQUENCE</scope>
    <source>
        <strain evidence="1">UHER 2000/2452</strain>
    </source>
</reference>
<proteinExistence type="predicted"/>
<evidence type="ECO:0000313" key="1">
    <source>
        <dbReference type="EMBL" id="MBW4657336.1"/>
    </source>
</evidence>
<sequence>MDIYRQVGDRLGEANTLAEFGNLHFAQGEYSQALDF</sequence>